<reference evidence="2" key="2">
    <citation type="submission" date="2022-08" db="UniProtKB">
        <authorList>
            <consortium name="EnsemblMetazoa"/>
        </authorList>
    </citation>
    <scope>IDENTIFICATION</scope>
    <source>
        <strain evidence="2">STECLA/ALBI9_A</strain>
    </source>
</reference>
<name>A0A8W7JBJ1_ANOAL</name>
<accession>A0A8W7JBJ1</accession>
<organism evidence="2 3">
    <name type="scientific">Anopheles albimanus</name>
    <name type="common">New world malaria mosquito</name>
    <dbReference type="NCBI Taxonomy" id="7167"/>
    <lineage>
        <taxon>Eukaryota</taxon>
        <taxon>Metazoa</taxon>
        <taxon>Ecdysozoa</taxon>
        <taxon>Arthropoda</taxon>
        <taxon>Hexapoda</taxon>
        <taxon>Insecta</taxon>
        <taxon>Pterygota</taxon>
        <taxon>Neoptera</taxon>
        <taxon>Endopterygota</taxon>
        <taxon>Diptera</taxon>
        <taxon>Nematocera</taxon>
        <taxon>Culicoidea</taxon>
        <taxon>Culicidae</taxon>
        <taxon>Anophelinae</taxon>
        <taxon>Anopheles</taxon>
    </lineage>
</organism>
<feature type="compositionally biased region" description="Basic and acidic residues" evidence="1">
    <location>
        <begin position="17"/>
        <end position="27"/>
    </location>
</feature>
<reference evidence="2 3" key="1">
    <citation type="journal article" date="2017" name="G3 (Bethesda)">
        <title>The Physical Genome Mapping of Anopheles albimanus Corrected Scaffold Misassemblies and Identified Interarm Rearrangements in Genus Anopheles.</title>
        <authorList>
            <person name="Artemov G.N."/>
            <person name="Peery A.N."/>
            <person name="Jiang X."/>
            <person name="Tu Z."/>
            <person name="Stegniy V.N."/>
            <person name="Sharakhova M.V."/>
            <person name="Sharakhov I.V."/>
        </authorList>
    </citation>
    <scope>NUCLEOTIDE SEQUENCE [LARGE SCALE GENOMIC DNA]</scope>
    <source>
        <strain evidence="2 3">ALBI9_A</strain>
    </source>
</reference>
<proteinExistence type="predicted"/>
<feature type="region of interest" description="Disordered" evidence="1">
    <location>
        <begin position="1"/>
        <end position="39"/>
    </location>
</feature>
<evidence type="ECO:0000313" key="2">
    <source>
        <dbReference type="EnsemblMetazoa" id="AALB001152-PA"/>
    </source>
</evidence>
<evidence type="ECO:0000256" key="1">
    <source>
        <dbReference type="SAM" id="MobiDB-lite"/>
    </source>
</evidence>
<evidence type="ECO:0000313" key="3">
    <source>
        <dbReference type="Proteomes" id="UP000069272"/>
    </source>
</evidence>
<keyword evidence="3" id="KW-1185">Reference proteome</keyword>
<protein>
    <submittedName>
        <fullName evidence="2">Uncharacterized protein</fullName>
    </submittedName>
</protein>
<sequence length="54" mass="5821">MAPRRKRTAASKSGETVVKKAKAEDPKTPVASVESEKESGEVNGAYVFIEHCKS</sequence>
<dbReference type="AlphaFoldDB" id="A0A8W7JBJ1"/>
<dbReference type="Proteomes" id="UP000069272">
    <property type="component" value="Chromosome 2L"/>
</dbReference>
<dbReference type="EnsemblMetazoa" id="AALB001152-RA">
    <property type="protein sequence ID" value="AALB001152-PA"/>
    <property type="gene ID" value="AALB001152"/>
</dbReference>